<evidence type="ECO:0000313" key="9">
    <source>
        <dbReference type="Proteomes" id="UP001174677"/>
    </source>
</evidence>
<dbReference type="HAMAP" id="MF_00163">
    <property type="entry name" value="Pep_deformylase"/>
    <property type="match status" value="1"/>
</dbReference>
<dbReference type="InterPro" id="IPR023635">
    <property type="entry name" value="Peptide_deformylase"/>
</dbReference>
<keyword evidence="3 7" id="KW-0479">Metal-binding</keyword>
<evidence type="ECO:0000256" key="5">
    <source>
        <dbReference type="ARBA" id="ARBA00022917"/>
    </source>
</evidence>
<keyword evidence="7" id="KW-0934">Plastid</keyword>
<dbReference type="PANTHER" id="PTHR10458">
    <property type="entry name" value="PEPTIDE DEFORMYLASE"/>
    <property type="match status" value="1"/>
</dbReference>
<evidence type="ECO:0000256" key="3">
    <source>
        <dbReference type="ARBA" id="ARBA00022723"/>
    </source>
</evidence>
<gene>
    <name evidence="8" type="ORF">P3X46_001289</name>
</gene>
<keyword evidence="7" id="KW-0150">Chloroplast</keyword>
<dbReference type="EC" id="3.5.1.88" evidence="2 7"/>
<evidence type="ECO:0000256" key="1">
    <source>
        <dbReference type="ARBA" id="ARBA00010759"/>
    </source>
</evidence>
<keyword evidence="4 7" id="KW-0378">Hydrolase</keyword>
<evidence type="ECO:0000256" key="4">
    <source>
        <dbReference type="ARBA" id="ARBA00022801"/>
    </source>
</evidence>
<dbReference type="NCBIfam" id="TIGR00079">
    <property type="entry name" value="pept_deformyl"/>
    <property type="match status" value="1"/>
</dbReference>
<organism evidence="8 9">
    <name type="scientific">Hevea brasiliensis</name>
    <name type="common">Para rubber tree</name>
    <name type="synonym">Siphonia brasiliensis</name>
    <dbReference type="NCBI Taxonomy" id="3981"/>
    <lineage>
        <taxon>Eukaryota</taxon>
        <taxon>Viridiplantae</taxon>
        <taxon>Streptophyta</taxon>
        <taxon>Embryophyta</taxon>
        <taxon>Tracheophyta</taxon>
        <taxon>Spermatophyta</taxon>
        <taxon>Magnoliopsida</taxon>
        <taxon>eudicotyledons</taxon>
        <taxon>Gunneridae</taxon>
        <taxon>Pentapetalae</taxon>
        <taxon>rosids</taxon>
        <taxon>fabids</taxon>
        <taxon>Malpighiales</taxon>
        <taxon>Euphorbiaceae</taxon>
        <taxon>Crotonoideae</taxon>
        <taxon>Micrandreae</taxon>
        <taxon>Hevea</taxon>
    </lineage>
</organism>
<dbReference type="EMBL" id="JARPOI010000001">
    <property type="protein sequence ID" value="KAJ9190055.1"/>
    <property type="molecule type" value="Genomic_DNA"/>
</dbReference>
<dbReference type="Pfam" id="PF01327">
    <property type="entry name" value="Pep_deformylase"/>
    <property type="match status" value="1"/>
</dbReference>
<evidence type="ECO:0000313" key="8">
    <source>
        <dbReference type="EMBL" id="KAJ9190055.1"/>
    </source>
</evidence>
<name>A0ABQ9NDY8_HEVBR</name>
<dbReference type="Gene3D" id="3.90.45.10">
    <property type="entry name" value="Peptide deformylase"/>
    <property type="match status" value="1"/>
</dbReference>
<comment type="subcellular location">
    <subcellularLocation>
        <location evidence="7">Plastid</location>
        <location evidence="7">Chloroplast</location>
    </subcellularLocation>
</comment>
<dbReference type="PRINTS" id="PR01576">
    <property type="entry name" value="PDEFORMYLASE"/>
</dbReference>
<comment type="function">
    <text evidence="6 7">Removes the formyl group from the N-terminal Met of newly synthesized proteins.</text>
</comment>
<dbReference type="NCBIfam" id="NF001159">
    <property type="entry name" value="PRK00150.1-3"/>
    <property type="match status" value="1"/>
</dbReference>
<evidence type="ECO:0000256" key="6">
    <source>
        <dbReference type="ARBA" id="ARBA00037114"/>
    </source>
</evidence>
<reference evidence="8" key="1">
    <citation type="journal article" date="2023" name="Plant Biotechnol. J.">
        <title>Chromosome-level wild Hevea brasiliensis genome provides new tools for genomic-assisted breeding and valuable loci to elevate rubber yield.</title>
        <authorList>
            <person name="Cheng H."/>
            <person name="Song X."/>
            <person name="Hu Y."/>
            <person name="Wu T."/>
            <person name="Yang Q."/>
            <person name="An Z."/>
            <person name="Feng S."/>
            <person name="Deng Z."/>
            <person name="Wu W."/>
            <person name="Zeng X."/>
            <person name="Tu M."/>
            <person name="Wang X."/>
            <person name="Huang H."/>
        </authorList>
    </citation>
    <scope>NUCLEOTIDE SEQUENCE</scope>
    <source>
        <strain evidence="8">MT/VB/25A 57/8</strain>
    </source>
</reference>
<evidence type="ECO:0000256" key="7">
    <source>
        <dbReference type="RuleBase" id="RU362111"/>
    </source>
</evidence>
<evidence type="ECO:0000256" key="2">
    <source>
        <dbReference type="ARBA" id="ARBA00012175"/>
    </source>
</evidence>
<keyword evidence="9" id="KW-1185">Reference proteome</keyword>
<comment type="caution">
    <text evidence="8">The sequence shown here is derived from an EMBL/GenBank/DDBJ whole genome shotgun (WGS) entry which is preliminary data.</text>
</comment>
<protein>
    <recommendedName>
        <fullName evidence="2 7">Peptide deformylase</fullName>
        <ecNumber evidence="2 7">3.5.1.88</ecNumber>
    </recommendedName>
</protein>
<keyword evidence="5 7" id="KW-0648">Protein biosynthesis</keyword>
<accession>A0ABQ9NDY8</accession>
<dbReference type="PANTHER" id="PTHR10458:SF2">
    <property type="entry name" value="PEPTIDE DEFORMYLASE, MITOCHONDRIAL"/>
    <property type="match status" value="1"/>
</dbReference>
<dbReference type="InterPro" id="IPR036821">
    <property type="entry name" value="Peptide_deformylase_sf"/>
</dbReference>
<sequence>METLHRFSFRLLPIYLAVKCLDANPIEMKSCLRLTTLSPISRFARMPISVPEFITSNPHFTARKSFSSSSNAKAGWFLGLGEKKKTSLPDIVKAGDPVLHEPAREVAPEEIGSERIQTIIDDMIKAMRMAPGVGLAAPQIGIPLRIIVLEDTKEYIGYAPKEETKAQDRRPFDLLVILNPKLTKKSNRTAFFFEGCLSVDGFRAVVERYLDVEVTGLNRYGQPIKVDASGWQARILQHECDHLDGTLFVDKMVPRTFRTVENLDLPLAEGCPKLGAR</sequence>
<comment type="similarity">
    <text evidence="1 7">Belongs to the polypeptide deformylase family.</text>
</comment>
<dbReference type="Proteomes" id="UP001174677">
    <property type="component" value="Chromosome 1"/>
</dbReference>
<dbReference type="SUPFAM" id="SSF56420">
    <property type="entry name" value="Peptide deformylase"/>
    <property type="match status" value="1"/>
</dbReference>
<comment type="catalytic activity">
    <reaction evidence="7">
        <text>N-terminal N-formyl-L-methionyl-[peptide] + H2O = N-terminal L-methionyl-[peptide] + formate</text>
        <dbReference type="Rhea" id="RHEA:24420"/>
        <dbReference type="Rhea" id="RHEA-COMP:10639"/>
        <dbReference type="Rhea" id="RHEA-COMP:10640"/>
        <dbReference type="ChEBI" id="CHEBI:15377"/>
        <dbReference type="ChEBI" id="CHEBI:15740"/>
        <dbReference type="ChEBI" id="CHEBI:49298"/>
        <dbReference type="ChEBI" id="CHEBI:64731"/>
        <dbReference type="EC" id="3.5.1.88"/>
    </reaction>
</comment>
<dbReference type="CDD" id="cd00487">
    <property type="entry name" value="Pep_deformylase"/>
    <property type="match status" value="1"/>
</dbReference>
<keyword evidence="7" id="KW-0809">Transit peptide</keyword>
<proteinExistence type="inferred from homology"/>